<accession>A0AAV2DDY6</accession>
<protein>
    <submittedName>
        <fullName evidence="2">Uncharacterized protein</fullName>
    </submittedName>
</protein>
<dbReference type="AlphaFoldDB" id="A0AAV2DDY6"/>
<dbReference type="Proteomes" id="UP001497516">
    <property type="component" value="Chromosome 2"/>
</dbReference>
<dbReference type="EMBL" id="OZ034815">
    <property type="protein sequence ID" value="CAL1371951.1"/>
    <property type="molecule type" value="Genomic_DNA"/>
</dbReference>
<reference evidence="2 3" key="1">
    <citation type="submission" date="2024-04" db="EMBL/GenBank/DDBJ databases">
        <authorList>
            <person name="Fracassetti M."/>
        </authorList>
    </citation>
    <scope>NUCLEOTIDE SEQUENCE [LARGE SCALE GENOMIC DNA]</scope>
</reference>
<sequence length="97" mass="10964">MESQDDLNSLIHHKERKAPIRILELRFDTPFCELRSRNGASSELKSRNGASSTLFGGGTQAPENCVRRRPEPEPWTLVDIRAVLCPKRTLLGKFTSK</sequence>
<organism evidence="2 3">
    <name type="scientific">Linum trigynum</name>
    <dbReference type="NCBI Taxonomy" id="586398"/>
    <lineage>
        <taxon>Eukaryota</taxon>
        <taxon>Viridiplantae</taxon>
        <taxon>Streptophyta</taxon>
        <taxon>Embryophyta</taxon>
        <taxon>Tracheophyta</taxon>
        <taxon>Spermatophyta</taxon>
        <taxon>Magnoliopsida</taxon>
        <taxon>eudicotyledons</taxon>
        <taxon>Gunneridae</taxon>
        <taxon>Pentapetalae</taxon>
        <taxon>rosids</taxon>
        <taxon>fabids</taxon>
        <taxon>Malpighiales</taxon>
        <taxon>Linaceae</taxon>
        <taxon>Linum</taxon>
    </lineage>
</organism>
<gene>
    <name evidence="2" type="ORF">LTRI10_LOCUS13985</name>
</gene>
<evidence type="ECO:0000313" key="2">
    <source>
        <dbReference type="EMBL" id="CAL1371951.1"/>
    </source>
</evidence>
<evidence type="ECO:0000256" key="1">
    <source>
        <dbReference type="SAM" id="MobiDB-lite"/>
    </source>
</evidence>
<feature type="compositionally biased region" description="Polar residues" evidence="1">
    <location>
        <begin position="38"/>
        <end position="54"/>
    </location>
</feature>
<keyword evidence="3" id="KW-1185">Reference proteome</keyword>
<evidence type="ECO:0000313" key="3">
    <source>
        <dbReference type="Proteomes" id="UP001497516"/>
    </source>
</evidence>
<feature type="region of interest" description="Disordered" evidence="1">
    <location>
        <begin position="38"/>
        <end position="69"/>
    </location>
</feature>
<proteinExistence type="predicted"/>
<name>A0AAV2DDY6_9ROSI</name>